<feature type="region of interest" description="Disordered" evidence="13">
    <location>
        <begin position="459"/>
        <end position="479"/>
    </location>
</feature>
<evidence type="ECO:0000256" key="3">
    <source>
        <dbReference type="ARBA" id="ARBA00022692"/>
    </source>
</evidence>
<comment type="subcellular location">
    <subcellularLocation>
        <location evidence="11">Endoplasmic reticulum membrane</location>
        <topology evidence="11">Multi-pass membrane protein</topology>
    </subcellularLocation>
    <subcellularLocation>
        <location evidence="1">Membrane</location>
        <topology evidence="1">Multi-pass membrane protein</topology>
    </subcellularLocation>
</comment>
<dbReference type="PROSITE" id="PS50216">
    <property type="entry name" value="DHHC"/>
    <property type="match status" value="1"/>
</dbReference>
<evidence type="ECO:0000256" key="4">
    <source>
        <dbReference type="ARBA" id="ARBA00022824"/>
    </source>
</evidence>
<evidence type="ECO:0000256" key="10">
    <source>
        <dbReference type="ARBA" id="ARBA00048048"/>
    </source>
</evidence>
<feature type="transmembrane region" description="Helical" evidence="11 12">
    <location>
        <begin position="118"/>
        <end position="137"/>
    </location>
</feature>
<comment type="domain">
    <text evidence="11 12">The DHHC domain is required for palmitoyltransferase activity.</text>
</comment>
<dbReference type="HAMAP" id="MF_03199">
    <property type="entry name" value="DHHC_PAT_PFA4"/>
    <property type="match status" value="1"/>
</dbReference>
<comment type="catalytic activity">
    <reaction evidence="10 11 12">
        <text>L-cysteinyl-[protein] + hexadecanoyl-CoA = S-hexadecanoyl-L-cysteinyl-[protein] + CoA</text>
        <dbReference type="Rhea" id="RHEA:36683"/>
        <dbReference type="Rhea" id="RHEA-COMP:10131"/>
        <dbReference type="Rhea" id="RHEA-COMP:11032"/>
        <dbReference type="ChEBI" id="CHEBI:29950"/>
        <dbReference type="ChEBI" id="CHEBI:57287"/>
        <dbReference type="ChEBI" id="CHEBI:57379"/>
        <dbReference type="ChEBI" id="CHEBI:74151"/>
        <dbReference type="EC" id="2.3.1.225"/>
    </reaction>
</comment>
<evidence type="ECO:0000313" key="16">
    <source>
        <dbReference type="Proteomes" id="UP000324022"/>
    </source>
</evidence>
<organism evidence="15 16">
    <name type="scientific">Ustilago trichophora</name>
    <dbReference type="NCBI Taxonomy" id="86804"/>
    <lineage>
        <taxon>Eukaryota</taxon>
        <taxon>Fungi</taxon>
        <taxon>Dikarya</taxon>
        <taxon>Basidiomycota</taxon>
        <taxon>Ustilaginomycotina</taxon>
        <taxon>Ustilaginomycetes</taxon>
        <taxon>Ustilaginales</taxon>
        <taxon>Ustilaginaceae</taxon>
        <taxon>Ustilago</taxon>
    </lineage>
</organism>
<dbReference type="PANTHER" id="PTHR12246">
    <property type="entry name" value="PALMITOYLTRANSFERASE ZDHHC16"/>
    <property type="match status" value="1"/>
</dbReference>
<evidence type="ECO:0000256" key="2">
    <source>
        <dbReference type="ARBA" id="ARBA00022679"/>
    </source>
</evidence>
<protein>
    <recommendedName>
        <fullName evidence="11">Palmitoyltransferase PFA4</fullName>
        <ecNumber evidence="11">2.3.1.225</ecNumber>
    </recommendedName>
    <alternativeName>
        <fullName evidence="11">Protein S-acyltransferase</fullName>
        <shortName evidence="11">PAT</shortName>
    </alternativeName>
    <alternativeName>
        <fullName evidence="11">Protein fatty acyltransferase 4</fullName>
    </alternativeName>
</protein>
<keyword evidence="8 11" id="KW-0449">Lipoprotein</keyword>
<feature type="transmembrane region" description="Helical" evidence="11 12">
    <location>
        <begin position="277"/>
        <end position="299"/>
    </location>
</feature>
<keyword evidence="9 11" id="KW-0012">Acyltransferase</keyword>
<keyword evidence="6 11" id="KW-0472">Membrane</keyword>
<evidence type="ECO:0000256" key="9">
    <source>
        <dbReference type="ARBA" id="ARBA00023315"/>
    </source>
</evidence>
<keyword evidence="2 11" id="KW-0808">Transferase</keyword>
<proteinExistence type="inferred from homology"/>
<dbReference type="EMBL" id="OOIN01000005">
    <property type="protein sequence ID" value="SPO23128.1"/>
    <property type="molecule type" value="Genomic_DNA"/>
</dbReference>
<dbReference type="EC" id="2.3.1.225" evidence="11"/>
<dbReference type="GO" id="GO:0019706">
    <property type="term" value="F:protein-cysteine S-palmitoyltransferase activity"/>
    <property type="evidence" value="ECO:0007669"/>
    <property type="project" value="UniProtKB-UniRule"/>
</dbReference>
<evidence type="ECO:0000259" key="14">
    <source>
        <dbReference type="Pfam" id="PF01529"/>
    </source>
</evidence>
<keyword evidence="7 11" id="KW-0564">Palmitate</keyword>
<gene>
    <name evidence="11" type="primary">PFA4</name>
    <name evidence="15" type="ORF">UTRI_01806</name>
</gene>
<dbReference type="OrthoDB" id="331948at2759"/>
<comment type="function">
    <text evidence="11">Mediates the reversible addition of palmitate to target proteins, thereby regulating their membrane association and biological function.</text>
</comment>
<reference evidence="15 16" key="1">
    <citation type="submission" date="2018-03" db="EMBL/GenBank/DDBJ databases">
        <authorList>
            <person name="Guldener U."/>
        </authorList>
    </citation>
    <scope>NUCLEOTIDE SEQUENCE [LARGE SCALE GENOMIC DNA]</scope>
    <source>
        <strain evidence="15 16">NBRC100155</strain>
    </source>
</reference>
<evidence type="ECO:0000313" key="15">
    <source>
        <dbReference type="EMBL" id="SPO23128.1"/>
    </source>
</evidence>
<feature type="region of interest" description="Disordered" evidence="13">
    <location>
        <begin position="1"/>
        <end position="47"/>
    </location>
</feature>
<dbReference type="InterPro" id="IPR039859">
    <property type="entry name" value="PFA4/ZDH16/20/ERF2-like"/>
</dbReference>
<feature type="region of interest" description="Disordered" evidence="13">
    <location>
        <begin position="536"/>
        <end position="575"/>
    </location>
</feature>
<keyword evidence="4 11" id="KW-0256">Endoplasmic reticulum</keyword>
<evidence type="ECO:0000256" key="7">
    <source>
        <dbReference type="ARBA" id="ARBA00023139"/>
    </source>
</evidence>
<dbReference type="GO" id="GO:0005789">
    <property type="term" value="C:endoplasmic reticulum membrane"/>
    <property type="evidence" value="ECO:0007669"/>
    <property type="project" value="UniProtKB-SubCell"/>
</dbReference>
<evidence type="ECO:0000256" key="6">
    <source>
        <dbReference type="ARBA" id="ARBA00023136"/>
    </source>
</evidence>
<comment type="similarity">
    <text evidence="11">Belongs to the DHHC palmitoyltransferase family. PFA4 subfamily.</text>
</comment>
<evidence type="ECO:0000256" key="8">
    <source>
        <dbReference type="ARBA" id="ARBA00023288"/>
    </source>
</evidence>
<keyword evidence="3 11" id="KW-0812">Transmembrane</keyword>
<accession>A0A5C3DY43</accession>
<keyword evidence="5 11" id="KW-1133">Transmembrane helix</keyword>
<feature type="compositionally biased region" description="Acidic residues" evidence="13">
    <location>
        <begin position="546"/>
        <end position="574"/>
    </location>
</feature>
<feature type="compositionally biased region" description="Acidic residues" evidence="13">
    <location>
        <begin position="462"/>
        <end position="479"/>
    </location>
</feature>
<dbReference type="InterPro" id="IPR033682">
    <property type="entry name" value="PFA4"/>
</dbReference>
<feature type="active site" description="S-palmitoyl cysteine intermediate" evidence="11">
    <location>
        <position position="218"/>
    </location>
</feature>
<feature type="transmembrane region" description="Helical" evidence="11 12">
    <location>
        <begin position="81"/>
        <end position="106"/>
    </location>
</feature>
<feature type="compositionally biased region" description="Polar residues" evidence="13">
    <location>
        <begin position="1"/>
        <end position="12"/>
    </location>
</feature>
<name>A0A5C3DY43_9BASI</name>
<dbReference type="AlphaFoldDB" id="A0A5C3DY43"/>
<evidence type="ECO:0000256" key="5">
    <source>
        <dbReference type="ARBA" id="ARBA00022989"/>
    </source>
</evidence>
<comment type="caution">
    <text evidence="11">Lacks conserved residue(s) required for the propagation of feature annotation.</text>
</comment>
<evidence type="ECO:0000256" key="12">
    <source>
        <dbReference type="RuleBase" id="RU079119"/>
    </source>
</evidence>
<keyword evidence="16" id="KW-1185">Reference proteome</keyword>
<dbReference type="InterPro" id="IPR001594">
    <property type="entry name" value="Palmitoyltrfase_DHHC"/>
</dbReference>
<evidence type="ECO:0000256" key="1">
    <source>
        <dbReference type="ARBA" id="ARBA00004141"/>
    </source>
</evidence>
<feature type="region of interest" description="Disordered" evidence="13">
    <location>
        <begin position="54"/>
        <end position="73"/>
    </location>
</feature>
<feature type="domain" description="Palmitoyltransferase DHHC" evidence="14">
    <location>
        <begin position="186"/>
        <end position="313"/>
    </location>
</feature>
<dbReference type="Pfam" id="PF01529">
    <property type="entry name" value="DHHC"/>
    <property type="match status" value="1"/>
</dbReference>
<dbReference type="Proteomes" id="UP000324022">
    <property type="component" value="Unassembled WGS sequence"/>
</dbReference>
<sequence length="600" mass="67793">MAHAASPSSNDAELSPPPPPHIQDPDDGAYPSSESDAEGPVSHSRPLLASTINTDAHSTIAPPSPSSSSRKRRTPLKTTEIIWVSLTLTLIAILGYTSQLCIMLPYYHKTPSFSSQAFAAVLIPFNLGLIGIFYNYYLCVSTDPGSVPLGWEPEWSALDPVAPHLHPNLEAAEAEPSLELKQAIYRPRYCKTCQNFKPPRSHHCKTCNRCVLRMDHHCPWLANCVGHYNYPHFIRFLFYVDITCFYHLVMISCRVLDRINSYSYWREPSARELVWLVVNYALCIPVIVLVGLFSAYHFYCIAVNQTTIESWEKDRTATMVRRGRIRKVKYPYNLGVWRNCRAVLGENVALWCLPIGAKGRMLGDGFKYPVADGLDQGAQYRWPPKDPSKLHTSPYSISNDLRSDHIKPFDIFPPGAGSTSPFIYGNSGFNPNLRPTNSSSLRYRGYSSSLQHRHYHHRGVDMNEDGGSEGEGLSDSDDDQGVEIQQRFDRGIVEPSSELLDQVSGDFGQYQDYHDRSFDLVQNGGHHDECHSDFQQGRSSQMMVQDDYDHDEEQGVDDDGGGGVDEDDQQDEMMDYSSRRVWIRRGSEGYEVCSRRSWVV</sequence>
<evidence type="ECO:0000256" key="13">
    <source>
        <dbReference type="SAM" id="MobiDB-lite"/>
    </source>
</evidence>
<evidence type="ECO:0000256" key="11">
    <source>
        <dbReference type="HAMAP-Rule" id="MF_03199"/>
    </source>
</evidence>